<dbReference type="RefSeq" id="WP_014424524.1">
    <property type="nucleotide sequence ID" value="NC_017068.1"/>
</dbReference>
<accession>I0GQQ0</accession>
<dbReference type="AlphaFoldDB" id="I0GQQ0"/>
<dbReference type="HOGENOM" id="CLU_2556356_0_0_9"/>
<protein>
    <submittedName>
        <fullName evidence="1">Uncharacterized protein</fullName>
    </submittedName>
</protein>
<dbReference type="EMBL" id="AP012292">
    <property type="protein sequence ID" value="BAL83087.1"/>
    <property type="molecule type" value="Genomic_DNA"/>
</dbReference>
<gene>
    <name evidence="1" type="ordered locus">SELR_13790</name>
</gene>
<evidence type="ECO:0000313" key="2">
    <source>
        <dbReference type="Proteomes" id="UP000007887"/>
    </source>
</evidence>
<organism evidence="1 2">
    <name type="scientific">Selenomonas ruminantium subsp. lactilytica (strain NBRC 103574 / TAM6421)</name>
    <dbReference type="NCBI Taxonomy" id="927704"/>
    <lineage>
        <taxon>Bacteria</taxon>
        <taxon>Bacillati</taxon>
        <taxon>Bacillota</taxon>
        <taxon>Negativicutes</taxon>
        <taxon>Selenomonadales</taxon>
        <taxon>Selenomonadaceae</taxon>
        <taxon>Selenomonas</taxon>
    </lineage>
</organism>
<dbReference type="KEGG" id="sri:SELR_13790"/>
<dbReference type="PATRIC" id="fig|927704.6.peg.1422"/>
<sequence>MYILKEVKDNGDSKEYSFESFEEAQALLNEKAEADKAAQVDSCDILHGDDIYNRVTHGTNKYYYLKIEGLNNPNPTFDSISF</sequence>
<reference evidence="1 2" key="1">
    <citation type="submission" date="2011-10" db="EMBL/GenBank/DDBJ databases">
        <title>Whole genome sequence of Selenomonas ruminantium subsp. lactilytica TAM6421.</title>
        <authorList>
            <person name="Oguchi A."/>
            <person name="Ankai A."/>
            <person name="Kaneko J."/>
            <person name="Yamada-Narita S."/>
            <person name="Fukui S."/>
            <person name="Takahashi M."/>
            <person name="Onodera T."/>
            <person name="Kojima S."/>
            <person name="Fushimi T."/>
            <person name="Abe N."/>
            <person name="Kamio Y."/>
            <person name="Yamazaki S."/>
            <person name="Fujita N."/>
        </authorList>
    </citation>
    <scope>NUCLEOTIDE SEQUENCE [LARGE SCALE GENOMIC DNA]</scope>
    <source>
        <strain evidence="2">NBRC 103574 / TAM6421</strain>
    </source>
</reference>
<proteinExistence type="predicted"/>
<name>I0GQQ0_SELRL</name>
<dbReference type="Proteomes" id="UP000007887">
    <property type="component" value="Chromosome"/>
</dbReference>
<evidence type="ECO:0000313" key="1">
    <source>
        <dbReference type="EMBL" id="BAL83087.1"/>
    </source>
</evidence>